<reference evidence="2" key="1">
    <citation type="submission" date="2022-10" db="EMBL/GenBank/DDBJ databases">
        <title>Culturing micro-colonial fungi from biological soil crusts in the Mojave desert and describing Neophaeococcomyces mojavensis, and introducing the new genera and species Taxawa tesnikishii.</title>
        <authorList>
            <person name="Kurbessoian T."/>
            <person name="Stajich J.E."/>
        </authorList>
    </citation>
    <scope>NUCLEOTIDE SEQUENCE</scope>
    <source>
        <strain evidence="2">TK_41</strain>
    </source>
</reference>
<evidence type="ECO:0000313" key="2">
    <source>
        <dbReference type="EMBL" id="KAJ9602518.1"/>
    </source>
</evidence>
<evidence type="ECO:0000313" key="3">
    <source>
        <dbReference type="Proteomes" id="UP001172673"/>
    </source>
</evidence>
<evidence type="ECO:0000256" key="1">
    <source>
        <dbReference type="SAM" id="Phobius"/>
    </source>
</evidence>
<keyword evidence="1" id="KW-0812">Transmembrane</keyword>
<feature type="transmembrane region" description="Helical" evidence="1">
    <location>
        <begin position="200"/>
        <end position="217"/>
    </location>
</feature>
<dbReference type="PANTHER" id="PTHR35043:SF7">
    <property type="entry name" value="TRANSCRIPTION FACTOR DOMAIN-CONTAINING PROTEIN"/>
    <property type="match status" value="1"/>
</dbReference>
<dbReference type="Proteomes" id="UP001172673">
    <property type="component" value="Unassembled WGS sequence"/>
</dbReference>
<accession>A0AA38WWM6</accession>
<feature type="transmembrane region" description="Helical" evidence="1">
    <location>
        <begin position="336"/>
        <end position="355"/>
    </location>
</feature>
<sequence>MSTDRRVGFVVNSGGRGTLDLLWSCIITIILCTWKVQRLQIVHWSHSKKTIFRKKAFWMFITLLCPEYVTWVAFEQWNRARKYKEVCRLGHKDWTMQQGFYVDMGGVELSLDEANARLPLAISDEQHLEKGVRMTIRLEELITLMKADIVPLPTVTLQDLEERSKQDRFARVITSVQVFYFVVNCCQRTGSNLPISTLEVSTLAFICCGAFIEFFWWRKPLDIRTSTVITLLADRSELFWSIFPALRFNAPEQDLAEVDNFKLFSDRVFGNSEMRTKAFHLVWIGCIFNGIHILAWNFSFASQPEHLLWQIFSVGACVAIVLTWAGIFIRPRSIGILLASLFGSFYCVCRIYLMVEVFVGLRSVPAALYEPVAWQNVLPGV</sequence>
<dbReference type="PANTHER" id="PTHR35043">
    <property type="entry name" value="TRANSCRIPTION FACTOR DOMAIN-CONTAINING PROTEIN"/>
    <property type="match status" value="1"/>
</dbReference>
<organism evidence="2 3">
    <name type="scientific">Cladophialophora chaetospira</name>
    <dbReference type="NCBI Taxonomy" id="386627"/>
    <lineage>
        <taxon>Eukaryota</taxon>
        <taxon>Fungi</taxon>
        <taxon>Dikarya</taxon>
        <taxon>Ascomycota</taxon>
        <taxon>Pezizomycotina</taxon>
        <taxon>Eurotiomycetes</taxon>
        <taxon>Chaetothyriomycetidae</taxon>
        <taxon>Chaetothyriales</taxon>
        <taxon>Herpotrichiellaceae</taxon>
        <taxon>Cladophialophora</taxon>
    </lineage>
</organism>
<proteinExistence type="predicted"/>
<name>A0AA38WWM6_9EURO</name>
<keyword evidence="1" id="KW-0472">Membrane</keyword>
<comment type="caution">
    <text evidence="2">The sequence shown here is derived from an EMBL/GenBank/DDBJ whole genome shotgun (WGS) entry which is preliminary data.</text>
</comment>
<protein>
    <submittedName>
        <fullName evidence="2">Uncharacterized protein</fullName>
    </submittedName>
</protein>
<feature type="transmembrane region" description="Helical" evidence="1">
    <location>
        <begin position="20"/>
        <end position="36"/>
    </location>
</feature>
<gene>
    <name evidence="2" type="ORF">H2200_013061</name>
</gene>
<feature type="transmembrane region" description="Helical" evidence="1">
    <location>
        <begin position="56"/>
        <end position="74"/>
    </location>
</feature>
<keyword evidence="3" id="KW-1185">Reference proteome</keyword>
<dbReference type="EMBL" id="JAPDRK010000026">
    <property type="protein sequence ID" value="KAJ9602518.1"/>
    <property type="molecule type" value="Genomic_DNA"/>
</dbReference>
<feature type="transmembrane region" description="Helical" evidence="1">
    <location>
        <begin position="281"/>
        <end position="301"/>
    </location>
</feature>
<feature type="transmembrane region" description="Helical" evidence="1">
    <location>
        <begin position="307"/>
        <end position="329"/>
    </location>
</feature>
<keyword evidence="1" id="KW-1133">Transmembrane helix</keyword>
<dbReference type="AlphaFoldDB" id="A0AA38WWM6"/>